<gene>
    <name evidence="8" type="primary">fadE</name>
    <name evidence="8" type="ORF">DSM104635_03065</name>
</gene>
<reference evidence="9" key="1">
    <citation type="submission" date="2019-12" db="EMBL/GenBank/DDBJ databases">
        <title>Complete genome of Terracaulis silvestris 0127_4.</title>
        <authorList>
            <person name="Vieira S."/>
            <person name="Riedel T."/>
            <person name="Sproer C."/>
            <person name="Pascual J."/>
            <person name="Boedeker C."/>
            <person name="Overmann J."/>
        </authorList>
    </citation>
    <scope>NUCLEOTIDE SEQUENCE [LARGE SCALE GENOMIC DNA]</scope>
    <source>
        <strain evidence="9">0127_4</strain>
    </source>
</reference>
<dbReference type="KEGG" id="tsv:DSM104635_03065"/>
<dbReference type="PANTHER" id="PTHR43884">
    <property type="entry name" value="ACYL-COA DEHYDROGENASE"/>
    <property type="match status" value="1"/>
</dbReference>
<keyword evidence="5 8" id="KW-0560">Oxidoreductase</keyword>
<evidence type="ECO:0000259" key="6">
    <source>
        <dbReference type="Pfam" id="PF00441"/>
    </source>
</evidence>
<dbReference type="EC" id="1.3.99.-" evidence="8"/>
<evidence type="ECO:0000256" key="4">
    <source>
        <dbReference type="ARBA" id="ARBA00022827"/>
    </source>
</evidence>
<keyword evidence="4" id="KW-0274">FAD</keyword>
<dbReference type="Gene3D" id="1.20.140.10">
    <property type="entry name" value="Butyryl-CoA Dehydrogenase, subunit A, domain 3"/>
    <property type="match status" value="1"/>
</dbReference>
<sequence>MSETDADIEELRASFRAVLEDAAGDIRRHVDAGAARCEPLCAKAAELGWFSLMTPEAFGGLGLGRAAAAALYEELGRVIAPLPMMGAMIATEIIAAHGDAAQKAAWLPRLAAGEGAALSASGVAPNWDDSRFAAGALTGHARELLDSDAAALLVVAAREGDAARWVLAAADGVTVETEELVDRTRGLATARFDNVQGAALTADPDIVASDVLTHASLAIACDSVGGAKAVLDLTVAYLKTREQFGKPIGSFQALKHRCAEHKVAIEAADALVQEAVAHWARNDPGVALLTPLAKALACDVYAAMATDAVQLHGGIGFTWEHVCHLYLKRAKLNQALFGGSAAHRDLAARLLLAA</sequence>
<feature type="domain" description="Acyl-CoA dehydrogenase/oxidase C-terminal" evidence="6">
    <location>
        <begin position="207"/>
        <end position="351"/>
    </location>
</feature>
<dbReference type="CDD" id="cd00567">
    <property type="entry name" value="ACAD"/>
    <property type="match status" value="1"/>
</dbReference>
<dbReference type="Pfam" id="PF00441">
    <property type="entry name" value="Acyl-CoA_dh_1"/>
    <property type="match status" value="1"/>
</dbReference>
<comment type="cofactor">
    <cofactor evidence="1">
        <name>FAD</name>
        <dbReference type="ChEBI" id="CHEBI:57692"/>
    </cofactor>
</comment>
<dbReference type="InterPro" id="IPR009075">
    <property type="entry name" value="AcylCo_DH/oxidase_C"/>
</dbReference>
<dbReference type="SUPFAM" id="SSF47203">
    <property type="entry name" value="Acyl-CoA dehydrogenase C-terminal domain-like"/>
    <property type="match status" value="1"/>
</dbReference>
<protein>
    <submittedName>
        <fullName evidence="8">Putative acyl-CoA dehydrogenase</fullName>
        <ecNumber evidence="8">1.3.99.-</ecNumber>
    </submittedName>
</protein>
<evidence type="ECO:0000256" key="3">
    <source>
        <dbReference type="ARBA" id="ARBA00022630"/>
    </source>
</evidence>
<dbReference type="InterPro" id="IPR009100">
    <property type="entry name" value="AcylCoA_DH/oxidase_NM_dom_sf"/>
</dbReference>
<evidence type="ECO:0000256" key="1">
    <source>
        <dbReference type="ARBA" id="ARBA00001974"/>
    </source>
</evidence>
<evidence type="ECO:0000256" key="2">
    <source>
        <dbReference type="ARBA" id="ARBA00009347"/>
    </source>
</evidence>
<dbReference type="GO" id="GO:0050660">
    <property type="term" value="F:flavin adenine dinucleotide binding"/>
    <property type="evidence" value="ECO:0007669"/>
    <property type="project" value="InterPro"/>
</dbReference>
<dbReference type="EMBL" id="CP047045">
    <property type="protein sequence ID" value="QGZ96207.1"/>
    <property type="molecule type" value="Genomic_DNA"/>
</dbReference>
<evidence type="ECO:0000259" key="7">
    <source>
        <dbReference type="Pfam" id="PF02771"/>
    </source>
</evidence>
<dbReference type="GO" id="GO:0003995">
    <property type="term" value="F:acyl-CoA dehydrogenase activity"/>
    <property type="evidence" value="ECO:0007669"/>
    <property type="project" value="TreeGrafter"/>
</dbReference>
<name>A0A6I6MTV7_9CAUL</name>
<evidence type="ECO:0000313" key="9">
    <source>
        <dbReference type="Proteomes" id="UP000431269"/>
    </source>
</evidence>
<comment type="similarity">
    <text evidence="2">Belongs to the acyl-CoA dehydrogenase family.</text>
</comment>
<dbReference type="SUPFAM" id="SSF56645">
    <property type="entry name" value="Acyl-CoA dehydrogenase NM domain-like"/>
    <property type="match status" value="1"/>
</dbReference>
<keyword evidence="3" id="KW-0285">Flavoprotein</keyword>
<proteinExistence type="inferred from homology"/>
<dbReference type="AlphaFoldDB" id="A0A6I6MTV7"/>
<organism evidence="8 9">
    <name type="scientific">Terricaulis silvestris</name>
    <dbReference type="NCBI Taxonomy" id="2686094"/>
    <lineage>
        <taxon>Bacteria</taxon>
        <taxon>Pseudomonadati</taxon>
        <taxon>Pseudomonadota</taxon>
        <taxon>Alphaproteobacteria</taxon>
        <taxon>Caulobacterales</taxon>
        <taxon>Caulobacteraceae</taxon>
        <taxon>Terricaulis</taxon>
    </lineage>
</organism>
<accession>A0A6I6MTV7</accession>
<evidence type="ECO:0000256" key="5">
    <source>
        <dbReference type="ARBA" id="ARBA00023002"/>
    </source>
</evidence>
<dbReference type="RefSeq" id="WP_158767013.1">
    <property type="nucleotide sequence ID" value="NZ_CP047045.1"/>
</dbReference>
<dbReference type="InterPro" id="IPR013786">
    <property type="entry name" value="AcylCoA_DH/ox_N"/>
</dbReference>
<dbReference type="Proteomes" id="UP000431269">
    <property type="component" value="Chromosome"/>
</dbReference>
<dbReference type="Pfam" id="PF02771">
    <property type="entry name" value="Acyl-CoA_dh_N"/>
    <property type="match status" value="1"/>
</dbReference>
<keyword evidence="9" id="KW-1185">Reference proteome</keyword>
<dbReference type="Gene3D" id="1.10.540.10">
    <property type="entry name" value="Acyl-CoA dehydrogenase/oxidase, N-terminal domain"/>
    <property type="match status" value="1"/>
</dbReference>
<dbReference type="InterPro" id="IPR036250">
    <property type="entry name" value="AcylCo_DH-like_C"/>
</dbReference>
<feature type="domain" description="Acyl-CoA dehydrogenase/oxidase N-terminal" evidence="7">
    <location>
        <begin position="7"/>
        <end position="114"/>
    </location>
</feature>
<dbReference type="PANTHER" id="PTHR43884:SF20">
    <property type="entry name" value="ACYL-COA DEHYDROGENASE FADE28"/>
    <property type="match status" value="1"/>
</dbReference>
<evidence type="ECO:0000313" key="8">
    <source>
        <dbReference type="EMBL" id="QGZ96207.1"/>
    </source>
</evidence>
<dbReference type="InterPro" id="IPR037069">
    <property type="entry name" value="AcylCoA_DH/ox_N_sf"/>
</dbReference>